<gene>
    <name evidence="2" type="ORF">G127AT_06270</name>
</gene>
<dbReference type="AlphaFoldDB" id="A0A975FPU6"/>
<feature type="transmembrane region" description="Helical" evidence="1">
    <location>
        <begin position="77"/>
        <end position="95"/>
    </location>
</feature>
<keyword evidence="1" id="KW-1133">Transmembrane helix</keyword>
<accession>A0A975FPU6</accession>
<evidence type="ECO:0000313" key="2">
    <source>
        <dbReference type="EMBL" id="QTX05804.1"/>
    </source>
</evidence>
<proteinExistence type="predicted"/>
<feature type="transmembrane region" description="Helical" evidence="1">
    <location>
        <begin position="6"/>
        <end position="35"/>
    </location>
</feature>
<evidence type="ECO:0000256" key="1">
    <source>
        <dbReference type="SAM" id="Phobius"/>
    </source>
</evidence>
<organism evidence="2 3">
    <name type="scientific">Agromyces archimandritae</name>
    <dbReference type="NCBI Taxonomy" id="2781962"/>
    <lineage>
        <taxon>Bacteria</taxon>
        <taxon>Bacillati</taxon>
        <taxon>Actinomycetota</taxon>
        <taxon>Actinomycetes</taxon>
        <taxon>Micrococcales</taxon>
        <taxon>Microbacteriaceae</taxon>
        <taxon>Agromyces</taxon>
    </lineage>
</organism>
<keyword evidence="1" id="KW-0472">Membrane</keyword>
<feature type="transmembrane region" description="Helical" evidence="1">
    <location>
        <begin position="107"/>
        <end position="125"/>
    </location>
</feature>
<keyword evidence="1" id="KW-0812">Transmembrane</keyword>
<protein>
    <submittedName>
        <fullName evidence="2">Uncharacterized protein</fullName>
    </submittedName>
</protein>
<name>A0A975FPU6_9MICO</name>
<keyword evidence="3" id="KW-1185">Reference proteome</keyword>
<feature type="transmembrane region" description="Helical" evidence="1">
    <location>
        <begin position="47"/>
        <end position="65"/>
    </location>
</feature>
<evidence type="ECO:0000313" key="3">
    <source>
        <dbReference type="Proteomes" id="UP000671914"/>
    </source>
</evidence>
<sequence>MTTAAAIILLAILALFTVLQIALIAGAPLGSLAWGGADRVLPARKRVGSVVAIVLYVLFAWFFAMRAGLLPLVLPEIVVVVGCWIVTVYLALGTVMNALSKSKPERYASGAASLVLFVCALIVSLG</sequence>
<dbReference type="Proteomes" id="UP000671914">
    <property type="component" value="Chromosome"/>
</dbReference>
<dbReference type="KEGG" id="aarc:G127AT_06270"/>
<reference evidence="2" key="1">
    <citation type="submission" date="2021-03" db="EMBL/GenBank/DDBJ databases">
        <title>Agromyces archimandritus sp. nov., isolated from the cockroach Archimandrita tessellata.</title>
        <authorList>
            <person name="Guzman J."/>
            <person name="Ortuzar M."/>
            <person name="Poehlein A."/>
            <person name="Daniel R."/>
            <person name="Trujillo M."/>
            <person name="Vilcinskas A."/>
        </authorList>
    </citation>
    <scope>NUCLEOTIDE SEQUENCE</scope>
    <source>
        <strain evidence="2">G127AT</strain>
    </source>
</reference>
<dbReference type="RefSeq" id="WP_210901138.1">
    <property type="nucleotide sequence ID" value="NZ_CP071696.1"/>
</dbReference>
<dbReference type="EMBL" id="CP071696">
    <property type="protein sequence ID" value="QTX05804.1"/>
    <property type="molecule type" value="Genomic_DNA"/>
</dbReference>